<evidence type="ECO:0000256" key="2">
    <source>
        <dbReference type="ARBA" id="ARBA00023125"/>
    </source>
</evidence>
<dbReference type="InterPro" id="IPR014036">
    <property type="entry name" value="DeoR-like_C"/>
</dbReference>
<dbReference type="GO" id="GO:0003700">
    <property type="term" value="F:DNA-binding transcription factor activity"/>
    <property type="evidence" value="ECO:0007669"/>
    <property type="project" value="InterPro"/>
</dbReference>
<evidence type="ECO:0000256" key="3">
    <source>
        <dbReference type="ARBA" id="ARBA00023163"/>
    </source>
</evidence>
<dbReference type="SMART" id="SM01134">
    <property type="entry name" value="DeoRC"/>
    <property type="match status" value="1"/>
</dbReference>
<dbReference type="InterPro" id="IPR050313">
    <property type="entry name" value="Carb_Metab_HTH_regulators"/>
</dbReference>
<dbReference type="OrthoDB" id="9797223at2"/>
<dbReference type="PROSITE" id="PS00894">
    <property type="entry name" value="HTH_DEOR_1"/>
    <property type="match status" value="1"/>
</dbReference>
<dbReference type="PANTHER" id="PTHR30363:SF60">
    <property type="entry name" value="HTH-TYPE TRANSCRIPTIONAL REGULATOR IOLR"/>
    <property type="match status" value="1"/>
</dbReference>
<reference evidence="5 6" key="1">
    <citation type="submission" date="2017-06" db="EMBL/GenBank/DDBJ databases">
        <title>Draft genome sequence of anaerobic fermentative bacterium Anaeromicrobium sediminis DY2726D isolated from West Pacific Ocean sediments.</title>
        <authorList>
            <person name="Zeng X."/>
        </authorList>
    </citation>
    <scope>NUCLEOTIDE SEQUENCE [LARGE SCALE GENOMIC DNA]</scope>
    <source>
        <strain evidence="5 6">DY2726D</strain>
    </source>
</reference>
<evidence type="ECO:0000256" key="1">
    <source>
        <dbReference type="ARBA" id="ARBA00023015"/>
    </source>
</evidence>
<organism evidence="5 6">
    <name type="scientific">Anaeromicrobium sediminis</name>
    <dbReference type="NCBI Taxonomy" id="1478221"/>
    <lineage>
        <taxon>Bacteria</taxon>
        <taxon>Bacillati</taxon>
        <taxon>Bacillota</taxon>
        <taxon>Clostridia</taxon>
        <taxon>Peptostreptococcales</taxon>
        <taxon>Thermotaleaceae</taxon>
        <taxon>Anaeromicrobium</taxon>
    </lineage>
</organism>
<dbReference type="Pfam" id="PF08220">
    <property type="entry name" value="HTH_DeoR"/>
    <property type="match status" value="1"/>
</dbReference>
<evidence type="ECO:0000313" key="6">
    <source>
        <dbReference type="Proteomes" id="UP000216024"/>
    </source>
</evidence>
<dbReference type="EMBL" id="NIBG01000018">
    <property type="protein sequence ID" value="PAB58242.1"/>
    <property type="molecule type" value="Genomic_DNA"/>
</dbReference>
<dbReference type="SMART" id="SM00420">
    <property type="entry name" value="HTH_DEOR"/>
    <property type="match status" value="1"/>
</dbReference>
<dbReference type="PANTHER" id="PTHR30363">
    <property type="entry name" value="HTH-TYPE TRANSCRIPTIONAL REGULATOR SRLR-RELATED"/>
    <property type="match status" value="1"/>
</dbReference>
<dbReference type="Gene3D" id="1.10.10.10">
    <property type="entry name" value="Winged helix-like DNA-binding domain superfamily/Winged helix DNA-binding domain"/>
    <property type="match status" value="1"/>
</dbReference>
<dbReference type="Pfam" id="PF00455">
    <property type="entry name" value="DeoRC"/>
    <property type="match status" value="1"/>
</dbReference>
<proteinExistence type="predicted"/>
<dbReference type="PRINTS" id="PR00037">
    <property type="entry name" value="HTHLACR"/>
</dbReference>
<dbReference type="Proteomes" id="UP000216024">
    <property type="component" value="Unassembled WGS sequence"/>
</dbReference>
<accession>A0A267MFS1</accession>
<dbReference type="InterPro" id="IPR037171">
    <property type="entry name" value="NagB/RpiA_transferase-like"/>
</dbReference>
<comment type="caution">
    <text evidence="5">The sequence shown here is derived from an EMBL/GenBank/DDBJ whole genome shotgun (WGS) entry which is preliminary data.</text>
</comment>
<evidence type="ECO:0000313" key="5">
    <source>
        <dbReference type="EMBL" id="PAB58242.1"/>
    </source>
</evidence>
<evidence type="ECO:0000259" key="4">
    <source>
        <dbReference type="PROSITE" id="PS51000"/>
    </source>
</evidence>
<dbReference type="InterPro" id="IPR001034">
    <property type="entry name" value="DeoR_HTH"/>
</dbReference>
<name>A0A267MFS1_9FIRM</name>
<dbReference type="SUPFAM" id="SSF46785">
    <property type="entry name" value="Winged helix' DNA-binding domain"/>
    <property type="match status" value="1"/>
</dbReference>
<keyword evidence="3" id="KW-0804">Transcription</keyword>
<dbReference type="GO" id="GO:0003677">
    <property type="term" value="F:DNA binding"/>
    <property type="evidence" value="ECO:0007669"/>
    <property type="project" value="UniProtKB-KW"/>
</dbReference>
<dbReference type="InterPro" id="IPR036388">
    <property type="entry name" value="WH-like_DNA-bd_sf"/>
</dbReference>
<protein>
    <submittedName>
        <fullName evidence="5">DNA-binding protein</fullName>
    </submittedName>
</protein>
<dbReference type="InterPro" id="IPR036390">
    <property type="entry name" value="WH_DNA-bd_sf"/>
</dbReference>
<feature type="domain" description="HTH deoR-type" evidence="4">
    <location>
        <begin position="2"/>
        <end position="57"/>
    </location>
</feature>
<gene>
    <name evidence="5" type="ORF">CCE28_16530</name>
</gene>
<sequence>MKLERIKKIQDYLIDHQSASLDTLCTVFNVSKNTIRRDINELEDKGFIKKVYGGIILSQPEKATPYPKRQEQFADEKAQIGLLASSLIEDNDTIFIDSGSTTIHLLPNLIHKKGITIITHSLNIIGESCLYENLNLISTGGILQRDTNSFVGVDSITFLKKINIDKSFMASTGFSIDKGVTNTNYLESEIKRTVVDISNKVVLMANDTKLGCSSFMKYCDLAEIDYYVTNSDVPPEYKNFFKENNVTVLY</sequence>
<dbReference type="RefSeq" id="WP_095134844.1">
    <property type="nucleotide sequence ID" value="NZ_NIBG01000018.1"/>
</dbReference>
<keyword evidence="2 5" id="KW-0238">DNA-binding</keyword>
<dbReference type="AlphaFoldDB" id="A0A267MFS1"/>
<keyword evidence="6" id="KW-1185">Reference proteome</keyword>
<dbReference type="PROSITE" id="PS51000">
    <property type="entry name" value="HTH_DEOR_2"/>
    <property type="match status" value="1"/>
</dbReference>
<keyword evidence="1" id="KW-0805">Transcription regulation</keyword>
<dbReference type="SUPFAM" id="SSF100950">
    <property type="entry name" value="NagB/RpiA/CoA transferase-like"/>
    <property type="match status" value="1"/>
</dbReference>
<dbReference type="InterPro" id="IPR018356">
    <property type="entry name" value="Tscrpt_reg_HTH_DeoR_CS"/>
</dbReference>